<organism evidence="10 14">
    <name type="scientific">Stutzerimonas stutzeri</name>
    <name type="common">Pseudomonas stutzeri</name>
    <dbReference type="NCBI Taxonomy" id="316"/>
    <lineage>
        <taxon>Bacteria</taxon>
        <taxon>Pseudomonadati</taxon>
        <taxon>Pseudomonadota</taxon>
        <taxon>Gammaproteobacteria</taxon>
        <taxon>Pseudomonadales</taxon>
        <taxon>Pseudomonadaceae</taxon>
        <taxon>Stutzerimonas</taxon>
    </lineage>
</organism>
<dbReference type="EMBL" id="JAOCDG010000007">
    <property type="protein sequence ID" value="MDH0687550.1"/>
    <property type="molecule type" value="Genomic_DNA"/>
</dbReference>
<evidence type="ECO:0000313" key="11">
    <source>
        <dbReference type="EMBL" id="MDH0144806.1"/>
    </source>
</evidence>
<dbReference type="GO" id="GO:0016491">
    <property type="term" value="F:oxidoreductase activity"/>
    <property type="evidence" value="ECO:0007669"/>
    <property type="project" value="UniProtKB-UniRule"/>
</dbReference>
<protein>
    <recommendedName>
        <fullName evidence="7">Putative NAD(P)H nitroreductase</fullName>
        <ecNumber evidence="7">1.-.-.-</ecNumber>
    </recommendedName>
</protein>
<evidence type="ECO:0000313" key="13">
    <source>
        <dbReference type="EMBL" id="MDH1234894.1"/>
    </source>
</evidence>
<dbReference type="InterPro" id="IPR029479">
    <property type="entry name" value="Nitroreductase"/>
</dbReference>
<evidence type="ECO:0000313" key="10">
    <source>
        <dbReference type="EMBL" id="MBA1305245.1"/>
    </source>
</evidence>
<keyword evidence="2 7" id="KW-0285">Flavoprotein</keyword>
<evidence type="ECO:0000256" key="7">
    <source>
        <dbReference type="PIRNR" id="PIRNR000232"/>
    </source>
</evidence>
<dbReference type="EC" id="1.-.-.-" evidence="7"/>
<dbReference type="Proteomes" id="UP001158500">
    <property type="component" value="Unassembled WGS sequence"/>
</dbReference>
<evidence type="ECO:0000256" key="6">
    <source>
        <dbReference type="ARBA" id="ARBA00023027"/>
    </source>
</evidence>
<comment type="similarity">
    <text evidence="1 7">Belongs to the nitroreductase family.</text>
</comment>
<sequence>MDALDLLLNRVSVTRLCEPAPTADQLDLMFRAGLRAPDHGQLHPWRFLIIEGDARHKLGELFAAALRERDAGAAEEALQKARNMPLRAPMLVLVIASVKPHPKVPEGEQLLAAGCAAHGLLLAAHAQGIGAVWRTGEFSYDPRVLEGLGLTEQERLLGFLYMGTPEGRVRSAPVLEPKDFVQRWNAQ</sequence>
<keyword evidence="3 7" id="KW-0288">FMN</keyword>
<dbReference type="AlphaFoldDB" id="A0A137YCD1"/>
<dbReference type="Proteomes" id="UP001158076">
    <property type="component" value="Unassembled WGS sequence"/>
</dbReference>
<reference evidence="10" key="1">
    <citation type="submission" date="2020-02" db="EMBL/GenBank/DDBJ databases">
        <title>Synteny-based analysis reveals conserved mechanism for high triclosan tolerance in Pseudomonas, as well as instances of horizontal transfer.</title>
        <authorList>
            <person name="Mcfarland A.G."/>
            <person name="Bertucci H.K."/>
            <person name="Litmann E."/>
            <person name="Shen J."/>
            <person name="Huttenhower C."/>
            <person name="Hartmann E.M."/>
        </authorList>
    </citation>
    <scope>NUCLEOTIDE SEQUENCE</scope>
    <source>
        <strain evidence="10">109A1</strain>
    </source>
</reference>
<evidence type="ECO:0000256" key="8">
    <source>
        <dbReference type="PIRSR" id="PIRSR000232-1"/>
    </source>
</evidence>
<dbReference type="InterPro" id="IPR000415">
    <property type="entry name" value="Nitroreductase-like"/>
</dbReference>
<dbReference type="Proteomes" id="UP001161139">
    <property type="component" value="Unassembled WGS sequence"/>
</dbReference>
<proteinExistence type="inferred from homology"/>
<dbReference type="PANTHER" id="PTHR43821:SF1">
    <property type="entry name" value="NAD(P)H NITROREDUCTASE YDJA-RELATED"/>
    <property type="match status" value="1"/>
</dbReference>
<feature type="binding site" evidence="8">
    <location>
        <position position="35"/>
    </location>
    <ligand>
        <name>FMN</name>
        <dbReference type="ChEBI" id="CHEBI:58210"/>
        <note>ligand shared between dimeric partners</note>
    </ligand>
</feature>
<dbReference type="Pfam" id="PF00881">
    <property type="entry name" value="Nitroreductase"/>
    <property type="match status" value="1"/>
</dbReference>
<dbReference type="Proteomes" id="UP001138621">
    <property type="component" value="Unassembled WGS sequence"/>
</dbReference>
<reference evidence="11" key="2">
    <citation type="submission" date="2022-09" db="EMBL/GenBank/DDBJ databases">
        <title>Intensive care unit water sources are persistently colonized with multi-drug resistant bacteria and are the site of extensive horizontal gene transfer of antibiotic resistance genes.</title>
        <authorList>
            <person name="Diorio-Toth L."/>
        </authorList>
    </citation>
    <scope>NUCLEOTIDE SEQUENCE</scope>
    <source>
        <strain evidence="12">GD03864</strain>
        <strain evidence="13">GD03947</strain>
        <strain evidence="11">GD04147</strain>
    </source>
</reference>
<keyword evidence="5 7" id="KW-0560">Oxidoreductase</keyword>
<evidence type="ECO:0000256" key="5">
    <source>
        <dbReference type="ARBA" id="ARBA00023002"/>
    </source>
</evidence>
<dbReference type="NCBIfam" id="NF008088">
    <property type="entry name" value="PRK10828.1"/>
    <property type="match status" value="1"/>
</dbReference>
<evidence type="ECO:0000313" key="12">
    <source>
        <dbReference type="EMBL" id="MDH0687550.1"/>
    </source>
</evidence>
<evidence type="ECO:0000313" key="14">
    <source>
        <dbReference type="Proteomes" id="UP001138621"/>
    </source>
</evidence>
<comment type="cofactor">
    <cofactor evidence="8">
        <name>FMN</name>
        <dbReference type="ChEBI" id="CHEBI:58210"/>
    </cofactor>
    <text evidence="8">Binds 1 FMN per subunit.</text>
</comment>
<dbReference type="EMBL" id="JAODZE010000001">
    <property type="protein sequence ID" value="MDH0144806.1"/>
    <property type="molecule type" value="Genomic_DNA"/>
</dbReference>
<dbReference type="SUPFAM" id="SSF55469">
    <property type="entry name" value="FMN-dependent nitroreductase-like"/>
    <property type="match status" value="1"/>
</dbReference>
<gene>
    <name evidence="10" type="ORF">G7024_12610</name>
    <name evidence="13" type="ORF">N5C32_02440</name>
    <name evidence="12" type="ORF">N5D09_05570</name>
    <name evidence="11" type="ORF">N7335_00195</name>
</gene>
<evidence type="ECO:0000256" key="4">
    <source>
        <dbReference type="ARBA" id="ARBA00022857"/>
    </source>
</evidence>
<dbReference type="CDD" id="cd02135">
    <property type="entry name" value="YdjA-like"/>
    <property type="match status" value="1"/>
</dbReference>
<keyword evidence="6 7" id="KW-0520">NAD</keyword>
<dbReference type="RefSeq" id="WP_014596986.1">
    <property type="nucleotide sequence ID" value="NZ_AP024722.1"/>
</dbReference>
<dbReference type="PANTHER" id="PTHR43821">
    <property type="entry name" value="NAD(P)H NITROREDUCTASE YDJA-RELATED"/>
    <property type="match status" value="1"/>
</dbReference>
<evidence type="ECO:0000256" key="3">
    <source>
        <dbReference type="ARBA" id="ARBA00022643"/>
    </source>
</evidence>
<evidence type="ECO:0000256" key="1">
    <source>
        <dbReference type="ARBA" id="ARBA00007118"/>
    </source>
</evidence>
<dbReference type="GeneID" id="66820919"/>
<comment type="caution">
    <text evidence="10">The sequence shown here is derived from an EMBL/GenBank/DDBJ whole genome shotgun (WGS) entry which is preliminary data.</text>
</comment>
<feature type="domain" description="Nitroreductase" evidence="9">
    <location>
        <begin position="18"/>
        <end position="163"/>
    </location>
</feature>
<accession>A0A137YCD1</accession>
<name>A0A137YCD1_STUST</name>
<dbReference type="EMBL" id="JAAMRD010000009">
    <property type="protein sequence ID" value="MBA1305245.1"/>
    <property type="molecule type" value="Genomic_DNA"/>
</dbReference>
<dbReference type="EMBL" id="JAOCAE010000001">
    <property type="protein sequence ID" value="MDH1234894.1"/>
    <property type="molecule type" value="Genomic_DNA"/>
</dbReference>
<dbReference type="Gene3D" id="3.40.109.10">
    <property type="entry name" value="NADH Oxidase"/>
    <property type="match status" value="1"/>
</dbReference>
<dbReference type="InterPro" id="IPR052530">
    <property type="entry name" value="NAD(P)H_nitroreductase"/>
</dbReference>
<keyword evidence="4 7" id="KW-0521">NADP</keyword>
<feature type="binding site" description="in other chain" evidence="8">
    <location>
        <begin position="133"/>
        <end position="135"/>
    </location>
    <ligand>
        <name>FMN</name>
        <dbReference type="ChEBI" id="CHEBI:58210"/>
        <note>ligand shared between dimeric partners</note>
    </ligand>
</feature>
<dbReference type="PIRSF" id="PIRSF000232">
    <property type="entry name" value="YdjA"/>
    <property type="match status" value="1"/>
</dbReference>
<feature type="binding site" evidence="8">
    <location>
        <position position="39"/>
    </location>
    <ligand>
        <name>FMN</name>
        <dbReference type="ChEBI" id="CHEBI:58210"/>
        <note>ligand shared between dimeric partners</note>
    </ligand>
</feature>
<evidence type="ECO:0000256" key="2">
    <source>
        <dbReference type="ARBA" id="ARBA00022630"/>
    </source>
</evidence>
<evidence type="ECO:0000259" key="9">
    <source>
        <dbReference type="Pfam" id="PF00881"/>
    </source>
</evidence>
<feature type="binding site" description="in other chain" evidence="8">
    <location>
        <begin position="10"/>
        <end position="12"/>
    </location>
    <ligand>
        <name>FMN</name>
        <dbReference type="ChEBI" id="CHEBI:58210"/>
        <note>ligand shared between dimeric partners</note>
    </ligand>
</feature>
<dbReference type="InterPro" id="IPR026021">
    <property type="entry name" value="YdjA-like"/>
</dbReference>